<proteinExistence type="predicted"/>
<evidence type="ECO:0000313" key="2">
    <source>
        <dbReference type="EMBL" id="SKC24256.1"/>
    </source>
</evidence>
<dbReference type="PROSITE" id="PS51257">
    <property type="entry name" value="PROKAR_LIPOPROTEIN"/>
    <property type="match status" value="1"/>
</dbReference>
<dbReference type="STRING" id="889453.SAMN03080601_03553"/>
<feature type="signal peptide" evidence="1">
    <location>
        <begin position="1"/>
        <end position="24"/>
    </location>
</feature>
<name>A0A1T5HU95_9BACT</name>
<evidence type="ECO:0000313" key="3">
    <source>
        <dbReference type="Proteomes" id="UP000191055"/>
    </source>
</evidence>
<protein>
    <recommendedName>
        <fullName evidence="4">Lipoprotein</fullName>
    </recommendedName>
</protein>
<evidence type="ECO:0008006" key="4">
    <source>
        <dbReference type="Google" id="ProtNLM"/>
    </source>
</evidence>
<reference evidence="2 3" key="1">
    <citation type="submission" date="2017-02" db="EMBL/GenBank/DDBJ databases">
        <authorList>
            <person name="Peterson S.W."/>
        </authorList>
    </citation>
    <scope>NUCLEOTIDE SEQUENCE [LARGE SCALE GENOMIC DNA]</scope>
    <source>
        <strain evidence="2 3">DSM 24412</strain>
    </source>
</reference>
<gene>
    <name evidence="2" type="ORF">SAMN03080601_03553</name>
</gene>
<keyword evidence="1" id="KW-0732">Signal</keyword>
<accession>A0A1T5HU95</accession>
<dbReference type="RefSeq" id="WP_079559189.1">
    <property type="nucleotide sequence ID" value="NZ_CP021904.1"/>
</dbReference>
<dbReference type="AlphaFoldDB" id="A0A1T5HU95"/>
<evidence type="ECO:0000256" key="1">
    <source>
        <dbReference type="SAM" id="SignalP"/>
    </source>
</evidence>
<keyword evidence="3" id="KW-1185">Reference proteome</keyword>
<feature type="chain" id="PRO_5012888495" description="Lipoprotein" evidence="1">
    <location>
        <begin position="25"/>
        <end position="180"/>
    </location>
</feature>
<dbReference type="EMBL" id="FUYV01000055">
    <property type="protein sequence ID" value="SKC24256.1"/>
    <property type="molecule type" value="Genomic_DNA"/>
</dbReference>
<organism evidence="2 3">
    <name type="scientific">Alkalitalea saponilacus</name>
    <dbReference type="NCBI Taxonomy" id="889453"/>
    <lineage>
        <taxon>Bacteria</taxon>
        <taxon>Pseudomonadati</taxon>
        <taxon>Bacteroidota</taxon>
        <taxon>Bacteroidia</taxon>
        <taxon>Marinilabiliales</taxon>
        <taxon>Marinilabiliaceae</taxon>
        <taxon>Alkalitalea</taxon>
    </lineage>
</organism>
<dbReference type="Proteomes" id="UP000191055">
    <property type="component" value="Unassembled WGS sequence"/>
</dbReference>
<dbReference type="KEGG" id="asx:CDL62_15050"/>
<sequence length="180" mass="21196">MNKLYLGKWNTLILALAISIQSCAPFRALPEPINKSYEIAGIYSNDCNRTDARREKKLWELIEPKYNNITEEDLFVFLEIENDKRLKAYLINKNDTIREKQIRGKFKDDQCFYTRRTFYIVPILPILWWFRNEQDRICLSCEQLVFENTYNTGGVAIIMAGGSSGNYIWKFKKLTNKGTK</sequence>